<dbReference type="EMBL" id="PQXK01000021">
    <property type="protein sequence ID" value="TGO41493.1"/>
    <property type="molecule type" value="Genomic_DNA"/>
</dbReference>
<keyword evidence="2" id="KW-1185">Reference proteome</keyword>
<reference evidence="1 2" key="1">
    <citation type="submission" date="2017-12" db="EMBL/GenBank/DDBJ databases">
        <title>Comparative genomics of Botrytis spp.</title>
        <authorList>
            <person name="Valero-Jimenez C.A."/>
            <person name="Tapia P."/>
            <person name="Veloso J."/>
            <person name="Silva-Moreno E."/>
            <person name="Staats M."/>
            <person name="Valdes J.H."/>
            <person name="Van Kan J.A.L."/>
        </authorList>
    </citation>
    <scope>NUCLEOTIDE SEQUENCE [LARGE SCALE GENOMIC DNA]</scope>
    <source>
        <strain evidence="1 2">Bh0001</strain>
    </source>
</reference>
<proteinExistence type="predicted"/>
<dbReference type="Proteomes" id="UP000297814">
    <property type="component" value="Unassembled WGS sequence"/>
</dbReference>
<sequence>MSSRYLLDVHIIVGNSGLLEVLFEQFKISYYPLTSSGENQPRMSSELISRSYAMYLQPIHYEVITP</sequence>
<accession>A0A4Z1H8E8</accession>
<protein>
    <submittedName>
        <fullName evidence="1">Uncharacterized protein</fullName>
    </submittedName>
</protein>
<gene>
    <name evidence="1" type="ORF">BHYA_0021g00650</name>
</gene>
<organism evidence="1 2">
    <name type="scientific">Botrytis hyacinthi</name>
    <dbReference type="NCBI Taxonomy" id="278943"/>
    <lineage>
        <taxon>Eukaryota</taxon>
        <taxon>Fungi</taxon>
        <taxon>Dikarya</taxon>
        <taxon>Ascomycota</taxon>
        <taxon>Pezizomycotina</taxon>
        <taxon>Leotiomycetes</taxon>
        <taxon>Helotiales</taxon>
        <taxon>Sclerotiniaceae</taxon>
        <taxon>Botrytis</taxon>
    </lineage>
</organism>
<comment type="caution">
    <text evidence="1">The sequence shown here is derived from an EMBL/GenBank/DDBJ whole genome shotgun (WGS) entry which is preliminary data.</text>
</comment>
<dbReference type="AlphaFoldDB" id="A0A4Z1H8E8"/>
<evidence type="ECO:0000313" key="1">
    <source>
        <dbReference type="EMBL" id="TGO41493.1"/>
    </source>
</evidence>
<evidence type="ECO:0000313" key="2">
    <source>
        <dbReference type="Proteomes" id="UP000297814"/>
    </source>
</evidence>
<name>A0A4Z1H8E8_9HELO</name>